<evidence type="ECO:0000313" key="3">
    <source>
        <dbReference type="Proteomes" id="UP000324104"/>
    </source>
</evidence>
<sequence length="59" mass="6049">MALVPVLLSIGGIGMIAGVVYEVFISSPSTDTGPDDRLVWFTVAMAVVGVIAGVWSLIG</sequence>
<evidence type="ECO:0000313" key="2">
    <source>
        <dbReference type="EMBL" id="TYT61624.1"/>
    </source>
</evidence>
<keyword evidence="1" id="KW-0472">Membrane</keyword>
<dbReference type="Proteomes" id="UP000324104">
    <property type="component" value="Unassembled WGS sequence"/>
</dbReference>
<proteinExistence type="predicted"/>
<protein>
    <submittedName>
        <fullName evidence="2">Uncharacterized protein</fullName>
    </submittedName>
</protein>
<feature type="transmembrane region" description="Helical" evidence="1">
    <location>
        <begin position="38"/>
        <end position="58"/>
    </location>
</feature>
<dbReference type="EMBL" id="VTAW01000016">
    <property type="protein sequence ID" value="TYT61624.1"/>
    <property type="molecule type" value="Genomic_DNA"/>
</dbReference>
<gene>
    <name evidence="2" type="ORF">FYC77_13115</name>
</gene>
<dbReference type="AlphaFoldDB" id="A0A5D5AKB8"/>
<keyword evidence="1" id="KW-1133">Transmembrane helix</keyword>
<accession>A0A5D5AKB8</accession>
<comment type="caution">
    <text evidence="2">The sequence shown here is derived from an EMBL/GenBank/DDBJ whole genome shotgun (WGS) entry which is preliminary data.</text>
</comment>
<keyword evidence="3" id="KW-1185">Reference proteome</keyword>
<keyword evidence="1" id="KW-0812">Transmembrane</keyword>
<evidence type="ECO:0000256" key="1">
    <source>
        <dbReference type="SAM" id="Phobius"/>
    </source>
</evidence>
<organism evidence="2 3">
    <name type="scientific">Natrialba swarupiae</name>
    <dbReference type="NCBI Taxonomy" id="2448032"/>
    <lineage>
        <taxon>Archaea</taxon>
        <taxon>Methanobacteriati</taxon>
        <taxon>Methanobacteriota</taxon>
        <taxon>Stenosarchaea group</taxon>
        <taxon>Halobacteria</taxon>
        <taxon>Halobacteriales</taxon>
        <taxon>Natrialbaceae</taxon>
        <taxon>Natrialba</taxon>
    </lineage>
</organism>
<name>A0A5D5AKB8_9EURY</name>
<reference evidence="2 3" key="1">
    <citation type="submission" date="2019-08" db="EMBL/GenBank/DDBJ databases">
        <title>Archaea genome.</title>
        <authorList>
            <person name="Kajale S."/>
            <person name="Shouche Y."/>
            <person name="Deshpande N."/>
            <person name="Sharma A."/>
        </authorList>
    </citation>
    <scope>NUCLEOTIDE SEQUENCE [LARGE SCALE GENOMIC DNA]</scope>
    <source>
        <strain evidence="2 3">ESP3B_9</strain>
    </source>
</reference>
<feature type="transmembrane region" description="Helical" evidence="1">
    <location>
        <begin position="6"/>
        <end position="26"/>
    </location>
</feature>